<comment type="caution">
    <text evidence="1">The sequence shown here is derived from an EMBL/GenBank/DDBJ whole genome shotgun (WGS) entry which is preliminary data.</text>
</comment>
<reference evidence="1 2" key="1">
    <citation type="submission" date="2019-07" db="EMBL/GenBank/DDBJ databases">
        <title>Genomic Encyclopedia of Archaeal and Bacterial Type Strains, Phase II (KMG-II): from individual species to whole genera.</title>
        <authorList>
            <person name="Goeker M."/>
        </authorList>
    </citation>
    <scope>NUCLEOTIDE SEQUENCE [LARGE SCALE GENOMIC DNA]</scope>
    <source>
        <strain evidence="1 2">ATCC BAA-2084</strain>
    </source>
</reference>
<sequence length="483" mass="53492">MAEFETDYLIVGAGAVGLAFADTLIDENPECHITFVDKHAKPGGHWNDAYSFVALHQPSGTYGVNSMAFPSEQIDTQGPNKGLFALASGQEVLAYFERLMNMRLLPTGRVEYHRLSEYTGRDENGVATIRSILNGSEKTIKVRRKLVDATFYQTSVPSTHTPNFEVAAGVELAVPGDLPALWMEPDTLPDRYVVLGAGKTAMDTVVWLIQAGVEPDSISWVRPRESWLWNRDYTQPGKQFFEQVMSMQLALLRTAGEAQDGAEWMRKLGEQGYYLRIDESVEPEMFHYATISQGEVDILRQVKDVIRKGRVTALEPGKMIFSGSEVSVPEATIFIDCTASAVPFEARQHSGPLFRGAEIVLQPLHVPIVTFSAAMAAFIEAHIEDDNEKNLLASPGPLTDTPATFPYAQMISMMNRGAWSQKPEIMAFLARSRLDNGGPVIAELMAENSPRLSILEEFREAAQKHMPDLIRLGMQAKAIHESA</sequence>
<dbReference type="InterPro" id="IPR036188">
    <property type="entry name" value="FAD/NAD-bd_sf"/>
</dbReference>
<name>A0A562UU39_9SPHN</name>
<keyword evidence="2" id="KW-1185">Reference proteome</keyword>
<dbReference type="Pfam" id="PF13450">
    <property type="entry name" value="NAD_binding_8"/>
    <property type="match status" value="1"/>
</dbReference>
<organism evidence="1 2">
    <name type="scientific">Altererythrobacter ishigakiensis</name>
    <dbReference type="NCBI Taxonomy" id="476157"/>
    <lineage>
        <taxon>Bacteria</taxon>
        <taxon>Pseudomonadati</taxon>
        <taxon>Pseudomonadota</taxon>
        <taxon>Alphaproteobacteria</taxon>
        <taxon>Sphingomonadales</taxon>
        <taxon>Erythrobacteraceae</taxon>
        <taxon>Altererythrobacter</taxon>
    </lineage>
</organism>
<accession>A0A562UU39</accession>
<dbReference type="Proteomes" id="UP000320547">
    <property type="component" value="Unassembled WGS sequence"/>
</dbReference>
<proteinExistence type="predicted"/>
<dbReference type="SUPFAM" id="SSF51905">
    <property type="entry name" value="FAD/NAD(P)-binding domain"/>
    <property type="match status" value="1"/>
</dbReference>
<dbReference type="OrthoDB" id="9773233at2"/>
<evidence type="ECO:0000313" key="1">
    <source>
        <dbReference type="EMBL" id="TWJ09150.1"/>
    </source>
</evidence>
<dbReference type="AlphaFoldDB" id="A0A562UU39"/>
<gene>
    <name evidence="1" type="ORF">JN10_0774</name>
</gene>
<dbReference type="Gene3D" id="3.50.50.60">
    <property type="entry name" value="FAD/NAD(P)-binding domain"/>
    <property type="match status" value="1"/>
</dbReference>
<evidence type="ECO:0000313" key="2">
    <source>
        <dbReference type="Proteomes" id="UP000320547"/>
    </source>
</evidence>
<dbReference type="RefSeq" id="WP_067601987.1">
    <property type="nucleotide sequence ID" value="NZ_CP015963.1"/>
</dbReference>
<dbReference type="STRING" id="476157.GCA_001663155_02579"/>
<dbReference type="EMBL" id="VLLK01000001">
    <property type="protein sequence ID" value="TWJ09150.1"/>
    <property type="molecule type" value="Genomic_DNA"/>
</dbReference>
<protein>
    <submittedName>
        <fullName evidence="1">Putative NAD(P)-binding protein</fullName>
    </submittedName>
</protein>